<dbReference type="EMBL" id="JMSZ01000042">
    <property type="protein sequence ID" value="KDE38689.1"/>
    <property type="molecule type" value="Genomic_DNA"/>
</dbReference>
<proteinExistence type="predicted"/>
<dbReference type="PATRIC" id="fig|267850.7.peg.3095"/>
<dbReference type="Gene3D" id="3.20.20.140">
    <property type="entry name" value="Metal-dependent hydrolases"/>
    <property type="match status" value="1"/>
</dbReference>
<organism evidence="2 3">
    <name type="scientific">Nitrincola lacisaponensis</name>
    <dbReference type="NCBI Taxonomy" id="267850"/>
    <lineage>
        <taxon>Bacteria</taxon>
        <taxon>Pseudomonadati</taxon>
        <taxon>Pseudomonadota</taxon>
        <taxon>Gammaproteobacteria</taxon>
        <taxon>Oceanospirillales</taxon>
        <taxon>Oceanospirillaceae</taxon>
        <taxon>Nitrincola</taxon>
    </lineage>
</organism>
<protein>
    <submittedName>
        <fullName evidence="2">ATPase involved in DNA repair</fullName>
    </submittedName>
</protein>
<dbReference type="NCBIfam" id="NF045780">
    <property type="entry name" value="TrlF_fam_ATP"/>
    <property type="match status" value="1"/>
</dbReference>
<dbReference type="SUPFAM" id="SSF52540">
    <property type="entry name" value="P-loop containing nucleoside triphosphate hydrolases"/>
    <property type="match status" value="1"/>
</dbReference>
<dbReference type="SUPFAM" id="SSF89550">
    <property type="entry name" value="PHP domain-like"/>
    <property type="match status" value="1"/>
</dbReference>
<dbReference type="Gene3D" id="3.40.50.300">
    <property type="entry name" value="P-loop containing nucleotide triphosphate hydrolases"/>
    <property type="match status" value="1"/>
</dbReference>
<dbReference type="InterPro" id="IPR016195">
    <property type="entry name" value="Pol/histidinol_Pase-like"/>
</dbReference>
<dbReference type="InterPro" id="IPR027417">
    <property type="entry name" value="P-loop_NTPase"/>
</dbReference>
<dbReference type="AlphaFoldDB" id="A0A063XYX0"/>
<feature type="coiled-coil region" evidence="1">
    <location>
        <begin position="506"/>
        <end position="533"/>
    </location>
</feature>
<evidence type="ECO:0000313" key="2">
    <source>
        <dbReference type="EMBL" id="KDE38689.1"/>
    </source>
</evidence>
<gene>
    <name evidence="2" type="ORF">ADINL_3144</name>
</gene>
<keyword evidence="1" id="KW-0175">Coiled coil</keyword>
<evidence type="ECO:0000256" key="1">
    <source>
        <dbReference type="SAM" id="Coils"/>
    </source>
</evidence>
<accession>A0A063XYX0</accession>
<dbReference type="OrthoDB" id="9791620at2"/>
<sequence length="966" mass="110357">MSIYPKGSEWRKWDLHVHTPASVLRNEFGSDWDEYVTFLFKKAIENDISAIGITDYYLPEGYKKLKREYLENDSKLNTLFDSSEIDLIKKIKVFPNIEFRISKLVLGKEKDLSWNRKVNYHVILSDDIPIEKIESDFISQIKICFDASTGASVQKRPLTRDNLEDLGIRLINEHPPFSASGSEIFVGMLNASVDEDDLITILNGNSSFKDKYLLGLPCDEDLSEISWNSQGHNIRKNLIKQAHIIFSSNPNTKKFLLGGKDVSAFKKEFGSIKPCVWGSDAHSKDELFMPAKNRHTWIKADLTFDGLKSIVYDPSSRVAIQEFSPQQKSGYQTIERVRFIDNSPTKLFSEQWQPINPDLNTIIGGKSSGKSLFLYHIAKSINADEVNNKVRLSKSASYDDLNSINFEVEWSNGEISSLSDRLDTKPITYIPQLYINHLAEEDGKNQLNTLVKDILKQNERFKQFGEAQEKKIIGVSKTLVSKIDNLYELREKYALLTKDMEAFGTKSAVTGEIEKLKNDIALLREKSGFTEEEETAYKILSSRNSTLDKRLDILKQISDCSAQVASSADSYSEETFSGYLNKIISDVDIPNDSTYLNSLLNSLKIELDNVVSKFKNDILSRSESIPQSFLKINTQKIIVEEKLKPLLTKVKDKEILDLTDKNLKIEENKLRNIDEIEKKKKSIHKQGSECKDEIKQLYKDLVGYYKDYVTEISNPDYQFEEDIKISAEVAFNSDKFNEFVNSFDRRGNMHSLIGDLVKENGDFDFNIDCHAERIINIHSSFDSKSDIPAVRKGIEHIDLVKKLYTDCFYINFIVQYKDDDIVRMSPGKRGLVLLNLILHLSNSSHPILIDQPEDNLDNRTIYDQLNEFIRTRKVKRQIIMVTHNANLVVAADSECVIVANQAGQQANIENEEFKFEYYSGSLECSFEDISKAGALKSKGIRQHVCEILEGGVSAFKEREMKYGFKS</sequence>
<comment type="caution">
    <text evidence="2">The sequence shown here is derived from an EMBL/GenBank/DDBJ whole genome shotgun (WGS) entry which is preliminary data.</text>
</comment>
<dbReference type="STRING" id="267850.ADINL_3144"/>
<dbReference type="InterPro" id="IPR054787">
    <property type="entry name" value="TrlF_ATPase"/>
</dbReference>
<reference evidence="2 3" key="1">
    <citation type="journal article" date="2005" name="Int. J. Syst. Evol. Microbiol.">
        <title>Nitrincola lacisaponensis gen. nov., sp. nov., a novel alkaliphilic bacterium isolated from an alkaline, saline lake.</title>
        <authorList>
            <person name="Dimitriu P.A."/>
            <person name="Shukla S.K."/>
            <person name="Conradt J."/>
            <person name="Marquez M.C."/>
            <person name="Ventosa A."/>
            <person name="Maglia A."/>
            <person name="Peyton B.M."/>
            <person name="Pinkart H.C."/>
            <person name="Mormile M.R."/>
        </authorList>
    </citation>
    <scope>NUCLEOTIDE SEQUENCE [LARGE SCALE GENOMIC DNA]</scope>
    <source>
        <strain evidence="2 3">4CA</strain>
    </source>
</reference>
<keyword evidence="3" id="KW-1185">Reference proteome</keyword>
<dbReference type="Proteomes" id="UP000027318">
    <property type="component" value="Unassembled WGS sequence"/>
</dbReference>
<name>A0A063XYX0_9GAMM</name>
<evidence type="ECO:0000313" key="3">
    <source>
        <dbReference type="Proteomes" id="UP000027318"/>
    </source>
</evidence>
<dbReference type="RefSeq" id="WP_036550180.1">
    <property type="nucleotide sequence ID" value="NZ_JMSZ01000042.1"/>
</dbReference>